<dbReference type="Gene3D" id="3.90.1150.10">
    <property type="entry name" value="Aspartate Aminotransferase, domain 1"/>
    <property type="match status" value="1"/>
</dbReference>
<name>V9VZT3_9RHOB</name>
<dbReference type="AlphaFoldDB" id="V9VZT3"/>
<protein>
    <submittedName>
        <fullName evidence="1">Uncharacterized protein</fullName>
    </submittedName>
</protein>
<evidence type="ECO:0000313" key="1">
    <source>
        <dbReference type="EMBL" id="AHD02885.1"/>
    </source>
</evidence>
<dbReference type="STRING" id="999552.METH_04195"/>
<gene>
    <name evidence="1" type="ORF">METH_04195</name>
</gene>
<keyword evidence="2" id="KW-1185">Reference proteome</keyword>
<organism evidence="1 2">
    <name type="scientific">Leisingera methylohalidivorans DSM 14336</name>
    <dbReference type="NCBI Taxonomy" id="999552"/>
    <lineage>
        <taxon>Bacteria</taxon>
        <taxon>Pseudomonadati</taxon>
        <taxon>Pseudomonadota</taxon>
        <taxon>Alphaproteobacteria</taxon>
        <taxon>Rhodobacterales</taxon>
        <taxon>Roseobacteraceae</taxon>
        <taxon>Leisingera</taxon>
    </lineage>
</organism>
<dbReference type="Proteomes" id="UP000018780">
    <property type="component" value="Chromosome"/>
</dbReference>
<dbReference type="KEGG" id="lmd:METH_04195"/>
<sequence>MNALLAGNGVISRNMIDAMAFCPPLAVSLAEIDEMTGFVAKSLDQLAANV</sequence>
<accession>V9VZT3</accession>
<proteinExistence type="predicted"/>
<dbReference type="EMBL" id="CP006773">
    <property type="protein sequence ID" value="AHD02885.1"/>
    <property type="molecule type" value="Genomic_DNA"/>
</dbReference>
<reference evidence="1 2" key="1">
    <citation type="submission" date="2013-09" db="EMBL/GenBank/DDBJ databases">
        <authorList>
            <consortium name="DOE Joint Genome Institute"/>
            <person name="Klenk H.-P."/>
            <person name="Huntemann M."/>
            <person name="Han J."/>
            <person name="Chen A."/>
            <person name="Kyrpides N."/>
            <person name="Mavromatis K."/>
            <person name="Markowitz V."/>
            <person name="Palaniappan K."/>
            <person name="Ivanova N."/>
            <person name="Schaumberg A."/>
            <person name="Pati A."/>
            <person name="Liolios K."/>
            <person name="Nordberg H.P."/>
            <person name="Cantor M.N."/>
            <person name="Hua S.X."/>
            <person name="Woyke T."/>
        </authorList>
    </citation>
    <scope>NUCLEOTIDE SEQUENCE [LARGE SCALE GENOMIC DNA]</scope>
    <source>
        <strain evidence="1 2">DSM 14336</strain>
    </source>
</reference>
<dbReference type="InterPro" id="IPR015422">
    <property type="entry name" value="PyrdxlP-dep_Trfase_small"/>
</dbReference>
<dbReference type="HOGENOM" id="CLU_3119326_0_0_5"/>
<dbReference type="RefSeq" id="WP_024089131.1">
    <property type="nucleotide sequence ID" value="NC_023135.1"/>
</dbReference>
<evidence type="ECO:0000313" key="2">
    <source>
        <dbReference type="Proteomes" id="UP000018780"/>
    </source>
</evidence>
<dbReference type="PATRIC" id="fig|999552.6.peg.831"/>